<reference evidence="1" key="1">
    <citation type="submission" date="2019-08" db="EMBL/GenBank/DDBJ databases">
        <authorList>
            <person name="Kucharzyk K."/>
            <person name="Murdoch R.W."/>
            <person name="Higgins S."/>
            <person name="Loffler F."/>
        </authorList>
    </citation>
    <scope>NUCLEOTIDE SEQUENCE</scope>
</reference>
<name>A0A645AWH2_9ZZZZ</name>
<organism evidence="1">
    <name type="scientific">bioreactor metagenome</name>
    <dbReference type="NCBI Taxonomy" id="1076179"/>
    <lineage>
        <taxon>unclassified sequences</taxon>
        <taxon>metagenomes</taxon>
        <taxon>ecological metagenomes</taxon>
    </lineage>
</organism>
<evidence type="ECO:0000313" key="1">
    <source>
        <dbReference type="EMBL" id="MPM57595.1"/>
    </source>
</evidence>
<proteinExistence type="predicted"/>
<dbReference type="EMBL" id="VSSQ01016350">
    <property type="protein sequence ID" value="MPM57595.1"/>
    <property type="molecule type" value="Genomic_DNA"/>
</dbReference>
<accession>A0A645AWH2</accession>
<dbReference type="AlphaFoldDB" id="A0A645AWH2"/>
<comment type="caution">
    <text evidence="1">The sequence shown here is derived from an EMBL/GenBank/DDBJ whole genome shotgun (WGS) entry which is preliminary data.</text>
</comment>
<sequence length="337" mass="38071">MLGIGGLLTRLLRAHLVDRPVQYNGGGFISNAHTIDAEINQFEEPLPRADAAGAFDLTAALCHLHHRADHLRRRAFALFTNEKARGCLHKIRARRNGGLGCAPNLVHGERVGFEDDLEHRAVLMANLCNRADILFDLSPHATPNPTVVRDDIQVLNIPVLTNLLRLHHLRGGRAQAKRKIADHADARLRSLAEFPRDGKRSGIDAYGCAAEINAFLDILYDVILRKLRLEHRLVDIGGEFRGCHFRSFFGWFHGLVSYGSFPAVRSFLASALVIMEYFRMQRLLLLPLRRRLRAADDHVFRTLHCFGKRVRKDRVKGIDHFKSEKALCVHFGGVNQQ</sequence>
<gene>
    <name evidence="1" type="ORF">SDC9_104417</name>
</gene>
<protein>
    <submittedName>
        <fullName evidence="1">Uncharacterized protein</fullName>
    </submittedName>
</protein>